<reference evidence="8 9" key="1">
    <citation type="journal article" date="2015" name="Nature">
        <title>rRNA introns, odd ribosomes, and small enigmatic genomes across a large radiation of phyla.</title>
        <authorList>
            <person name="Brown C.T."/>
            <person name="Hug L.A."/>
            <person name="Thomas B.C."/>
            <person name="Sharon I."/>
            <person name="Castelle C.J."/>
            <person name="Singh A."/>
            <person name="Wilkins M.J."/>
            <person name="Williams K.H."/>
            <person name="Banfield J.F."/>
        </authorList>
    </citation>
    <scope>NUCLEOTIDE SEQUENCE [LARGE SCALE GENOMIC DNA]</scope>
</reference>
<evidence type="ECO:0000256" key="1">
    <source>
        <dbReference type="ARBA" id="ARBA00001286"/>
    </source>
</evidence>
<evidence type="ECO:0000256" key="6">
    <source>
        <dbReference type="ARBA" id="ARBA00049348"/>
    </source>
</evidence>
<gene>
    <name evidence="8" type="ORF">UW78_C0018G0020</name>
</gene>
<dbReference type="InterPro" id="IPR036388">
    <property type="entry name" value="WH-like_DNA-bd_sf"/>
</dbReference>
<evidence type="ECO:0000256" key="4">
    <source>
        <dbReference type="ARBA" id="ARBA00022763"/>
    </source>
</evidence>
<dbReference type="GO" id="GO:0003908">
    <property type="term" value="F:methylated-DNA-[protein]-cysteine S-methyltransferase activity"/>
    <property type="evidence" value="ECO:0007669"/>
    <property type="project" value="UniProtKB-EC"/>
</dbReference>
<proteinExistence type="predicted"/>
<dbReference type="SUPFAM" id="SSF46767">
    <property type="entry name" value="Methylated DNA-protein cysteine methyltransferase, C-terminal domain"/>
    <property type="match status" value="1"/>
</dbReference>
<dbReference type="EMBL" id="LCJQ01000018">
    <property type="protein sequence ID" value="KKT81070.1"/>
    <property type="molecule type" value="Genomic_DNA"/>
</dbReference>
<sequence>MKKIPKGYVATYGQIAKLAGGLNPRFIGYVLHRNTDPDGIPCHRVVNAQGKLASGFVFGGAMEHKKRLEQEDIDVDNYFVDLKKYQWIP</sequence>
<evidence type="ECO:0000256" key="5">
    <source>
        <dbReference type="ARBA" id="ARBA00023204"/>
    </source>
</evidence>
<evidence type="ECO:0000256" key="3">
    <source>
        <dbReference type="ARBA" id="ARBA00022679"/>
    </source>
</evidence>
<evidence type="ECO:0000256" key="2">
    <source>
        <dbReference type="ARBA" id="ARBA00022603"/>
    </source>
</evidence>
<name>A0A0G1KBW2_9BACT</name>
<dbReference type="Gene3D" id="1.10.10.10">
    <property type="entry name" value="Winged helix-like DNA-binding domain superfamily/Winged helix DNA-binding domain"/>
    <property type="match status" value="1"/>
</dbReference>
<keyword evidence="5" id="KW-0234">DNA repair</keyword>
<dbReference type="InterPro" id="IPR001497">
    <property type="entry name" value="MethylDNA_cys_MeTrfase_AS"/>
</dbReference>
<organism evidence="8 9">
    <name type="scientific">Candidatus Azambacteria bacterium GW2011_GWA1_44_9</name>
    <dbReference type="NCBI Taxonomy" id="1618610"/>
    <lineage>
        <taxon>Bacteria</taxon>
        <taxon>Candidatus Azamiibacteriota</taxon>
    </lineage>
</organism>
<dbReference type="AlphaFoldDB" id="A0A0G1KBW2"/>
<keyword evidence="3 8" id="KW-0808">Transferase</keyword>
<dbReference type="Proteomes" id="UP000034595">
    <property type="component" value="Unassembled WGS sequence"/>
</dbReference>
<protein>
    <submittedName>
        <fullName evidence="8">6-O-methylguanine DNA methyltransferase, DNA binding domain protein</fullName>
    </submittedName>
</protein>
<dbReference type="GO" id="GO:0006281">
    <property type="term" value="P:DNA repair"/>
    <property type="evidence" value="ECO:0007669"/>
    <property type="project" value="UniProtKB-KW"/>
</dbReference>
<comment type="catalytic activity">
    <reaction evidence="6">
        <text>a 6-O-methyl-2'-deoxyguanosine in DNA + L-cysteinyl-[protein] = S-methyl-L-cysteinyl-[protein] + a 2'-deoxyguanosine in DNA</text>
        <dbReference type="Rhea" id="RHEA:24000"/>
        <dbReference type="Rhea" id="RHEA-COMP:10131"/>
        <dbReference type="Rhea" id="RHEA-COMP:10132"/>
        <dbReference type="Rhea" id="RHEA-COMP:11367"/>
        <dbReference type="Rhea" id="RHEA-COMP:11368"/>
        <dbReference type="ChEBI" id="CHEBI:29950"/>
        <dbReference type="ChEBI" id="CHEBI:82612"/>
        <dbReference type="ChEBI" id="CHEBI:85445"/>
        <dbReference type="ChEBI" id="CHEBI:85448"/>
        <dbReference type="EC" id="2.1.1.63"/>
    </reaction>
</comment>
<accession>A0A0G1KBW2</accession>
<evidence type="ECO:0000313" key="8">
    <source>
        <dbReference type="EMBL" id="KKT81070.1"/>
    </source>
</evidence>
<evidence type="ECO:0000313" key="9">
    <source>
        <dbReference type="Proteomes" id="UP000034595"/>
    </source>
</evidence>
<dbReference type="PROSITE" id="PS00374">
    <property type="entry name" value="MGMT"/>
    <property type="match status" value="1"/>
</dbReference>
<dbReference type="InterPro" id="IPR036217">
    <property type="entry name" value="MethylDNA_cys_MeTrfase_DNAb"/>
</dbReference>
<dbReference type="PANTHER" id="PTHR42942">
    <property type="entry name" value="6-O-METHYLGUANINE DNA METHYLTRANSFERASE"/>
    <property type="match status" value="1"/>
</dbReference>
<dbReference type="PANTHER" id="PTHR42942:SF1">
    <property type="entry name" value="ALKYLTRANSFERASE-LIKE PROTEIN 1"/>
    <property type="match status" value="1"/>
</dbReference>
<dbReference type="CDD" id="cd06445">
    <property type="entry name" value="ATase"/>
    <property type="match status" value="1"/>
</dbReference>
<comment type="caution">
    <text evidence="8">The sequence shown here is derived from an EMBL/GenBank/DDBJ whole genome shotgun (WGS) entry which is preliminary data.</text>
</comment>
<dbReference type="InterPro" id="IPR014048">
    <property type="entry name" value="MethylDNA_cys_MeTrfase_DNA-bd"/>
</dbReference>
<evidence type="ECO:0000259" key="7">
    <source>
        <dbReference type="Pfam" id="PF01035"/>
    </source>
</evidence>
<feature type="domain" description="Methylated-DNA-[protein]-cysteine S-methyltransferase DNA binding" evidence="7">
    <location>
        <begin position="2"/>
        <end position="72"/>
    </location>
</feature>
<dbReference type="GO" id="GO:0032259">
    <property type="term" value="P:methylation"/>
    <property type="evidence" value="ECO:0007669"/>
    <property type="project" value="UniProtKB-KW"/>
</dbReference>
<comment type="catalytic activity">
    <reaction evidence="1">
        <text>a 4-O-methyl-thymidine in DNA + L-cysteinyl-[protein] = a thymidine in DNA + S-methyl-L-cysteinyl-[protein]</text>
        <dbReference type="Rhea" id="RHEA:53428"/>
        <dbReference type="Rhea" id="RHEA-COMP:10131"/>
        <dbReference type="Rhea" id="RHEA-COMP:10132"/>
        <dbReference type="Rhea" id="RHEA-COMP:13555"/>
        <dbReference type="Rhea" id="RHEA-COMP:13556"/>
        <dbReference type="ChEBI" id="CHEBI:29950"/>
        <dbReference type="ChEBI" id="CHEBI:82612"/>
        <dbReference type="ChEBI" id="CHEBI:137386"/>
        <dbReference type="ChEBI" id="CHEBI:137387"/>
        <dbReference type="EC" id="2.1.1.63"/>
    </reaction>
</comment>
<dbReference type="Pfam" id="PF01035">
    <property type="entry name" value="DNA_binding_1"/>
    <property type="match status" value="1"/>
</dbReference>
<keyword evidence="4" id="KW-0227">DNA damage</keyword>
<dbReference type="InterPro" id="IPR052520">
    <property type="entry name" value="ATL_DNA_repair"/>
</dbReference>
<keyword evidence="2 8" id="KW-0489">Methyltransferase</keyword>